<feature type="compositionally biased region" description="Polar residues" evidence="2">
    <location>
        <begin position="394"/>
        <end position="408"/>
    </location>
</feature>
<protein>
    <recommendedName>
        <fullName evidence="1">Condensin complex subunit 2</fullName>
    </recommendedName>
</protein>
<feature type="region of interest" description="Disordered" evidence="2">
    <location>
        <begin position="393"/>
        <end position="422"/>
    </location>
</feature>
<dbReference type="InterPro" id="IPR022816">
    <property type="entry name" value="Condensin_barren_su2"/>
</dbReference>
<comment type="similarity">
    <text evidence="1">Belongs to the CND2 (condensin subunit 2) family.</text>
</comment>
<reference evidence="3 4" key="1">
    <citation type="journal article" date="2019" name="Plant Biotechnol. J.">
        <title>The red bayberry genome and genetic basis of sex determination.</title>
        <authorList>
            <person name="Jia H.M."/>
            <person name="Jia H.J."/>
            <person name="Cai Q.L."/>
            <person name="Wang Y."/>
            <person name="Zhao H.B."/>
            <person name="Yang W.F."/>
            <person name="Wang G.Y."/>
            <person name="Li Y.H."/>
            <person name="Zhan D.L."/>
            <person name="Shen Y.T."/>
            <person name="Niu Q.F."/>
            <person name="Chang L."/>
            <person name="Qiu J."/>
            <person name="Zhao L."/>
            <person name="Xie H.B."/>
            <person name="Fu W.Y."/>
            <person name="Jin J."/>
            <person name="Li X.W."/>
            <person name="Jiao Y."/>
            <person name="Zhou C.C."/>
            <person name="Tu T."/>
            <person name="Chai C.Y."/>
            <person name="Gao J.L."/>
            <person name="Fan L.J."/>
            <person name="van de Weg E."/>
            <person name="Wang J.Y."/>
            <person name="Gao Z.S."/>
        </authorList>
    </citation>
    <scope>NUCLEOTIDE SEQUENCE [LARGE SCALE GENOMIC DNA]</scope>
    <source>
        <tissue evidence="3">Leaves</tissue>
    </source>
</reference>
<dbReference type="GO" id="GO:0000796">
    <property type="term" value="C:condensin complex"/>
    <property type="evidence" value="ECO:0007669"/>
    <property type="project" value="InterPro"/>
</dbReference>
<dbReference type="GO" id="GO:0007076">
    <property type="term" value="P:mitotic chromosome condensation"/>
    <property type="evidence" value="ECO:0007669"/>
    <property type="project" value="InterPro"/>
</dbReference>
<dbReference type="Pfam" id="PF05786">
    <property type="entry name" value="Cnd2"/>
    <property type="match status" value="2"/>
</dbReference>
<dbReference type="Proteomes" id="UP000516437">
    <property type="component" value="Chromosome 4"/>
</dbReference>
<dbReference type="PANTHER" id="PTHR13108:SF10">
    <property type="entry name" value="CONDENSIN COMPLEX SUBUNIT 2"/>
    <property type="match status" value="1"/>
</dbReference>
<keyword evidence="1" id="KW-0498">Mitosis</keyword>
<dbReference type="GO" id="GO:0051301">
    <property type="term" value="P:cell division"/>
    <property type="evidence" value="ECO:0007669"/>
    <property type="project" value="UniProtKB-KW"/>
</dbReference>
<dbReference type="PIRSF" id="PIRSF017126">
    <property type="entry name" value="Condensin_H"/>
    <property type="match status" value="1"/>
</dbReference>
<dbReference type="AlphaFoldDB" id="A0A6A1VX60"/>
<gene>
    <name evidence="3" type="ORF">CJ030_MR4G001396</name>
</gene>
<dbReference type="PANTHER" id="PTHR13108">
    <property type="entry name" value="CONDENSIN COMPLEX SUBUNIT 2"/>
    <property type="match status" value="1"/>
</dbReference>
<evidence type="ECO:0000256" key="2">
    <source>
        <dbReference type="SAM" id="MobiDB-lite"/>
    </source>
</evidence>
<organism evidence="3 4">
    <name type="scientific">Morella rubra</name>
    <name type="common">Chinese bayberry</name>
    <dbReference type="NCBI Taxonomy" id="262757"/>
    <lineage>
        <taxon>Eukaryota</taxon>
        <taxon>Viridiplantae</taxon>
        <taxon>Streptophyta</taxon>
        <taxon>Embryophyta</taxon>
        <taxon>Tracheophyta</taxon>
        <taxon>Spermatophyta</taxon>
        <taxon>Magnoliopsida</taxon>
        <taxon>eudicotyledons</taxon>
        <taxon>Gunneridae</taxon>
        <taxon>Pentapetalae</taxon>
        <taxon>rosids</taxon>
        <taxon>fabids</taxon>
        <taxon>Fagales</taxon>
        <taxon>Myricaceae</taxon>
        <taxon>Morella</taxon>
    </lineage>
</organism>
<comment type="function">
    <text evidence="1">Regulatory subunit of the condensin complex, a complex required for conversion of interphase chromatin into mitotic-like condense chromosomes.</text>
</comment>
<keyword evidence="1" id="KW-0132">Cell division</keyword>
<keyword evidence="1" id="KW-0131">Cell cycle</keyword>
<dbReference type="EMBL" id="RXIC02000022">
    <property type="protein sequence ID" value="KAB1215160.1"/>
    <property type="molecule type" value="Genomic_DNA"/>
</dbReference>
<sequence length="707" mass="78801">MAEEPLSPKPSLAPSQRAPTAAKRLQSPTSPFFLGSNDDQLERARARAARAAANRRIAATTKTSSPPPDPCLSKEQIVDLFHNCIKLASENKINQKNTWELKLIDHLSEIIKVEAENNVETNFQKASRTLEAGVKIYSVRVDAVHSEAYKVLGGINRAGIEEAEGWDFTFWLSAAIAAWLCFQHLLKIEIYAYALFLVCKNNALVTETVLEGGNVDNGQDRSHSKKDTERKVSPLSTLESSFEALNIKKFDVAFSVDPLYHQTSAQFDEGGAKGLLLNNLGVYGGCRVLFDSFEVPGQSKSCSSQNDTSVMVDLSFAKESIEQMVINIHASNEISPTLKEIVCHFDNGNQRQAQTFNVDQQADVIADAYEDEADFGSDFAGNHDAWTFDHDETSFVSQSSSSGDPTLQSHHEENEPYTSSEADVDDRFEKVSMFLFQGLGIPSKQNTWAGPDHWKYRRSKDSEHVAATESGPTITSTRGKKKILIEADIDFTKSLDNKVHDIFLPPKNPKSLLLPTNRAPANKRLPEDCHYQPEDLVKLFLLPNVLCLGKRRRKISDDNSWEGNDGFDEGLPSWDNESGLSGHYDAGHVHNDKEELDTLISQPRRVNKIEVRYDKLSKQVDVHALKETLWDHIQESSEVPETACKDEISFRHLLSTFPVDCQAAAPEDISPHLCFICLLHLANEHGLSIHDCSTLDDLSIHLPSCQN</sequence>
<evidence type="ECO:0000313" key="3">
    <source>
        <dbReference type="EMBL" id="KAB1215160.1"/>
    </source>
</evidence>
<dbReference type="OrthoDB" id="362021at2759"/>
<comment type="caution">
    <text evidence="3">The sequence shown here is derived from an EMBL/GenBank/DDBJ whole genome shotgun (WGS) entry which is preliminary data.</text>
</comment>
<evidence type="ECO:0000313" key="4">
    <source>
        <dbReference type="Proteomes" id="UP000516437"/>
    </source>
</evidence>
<dbReference type="GO" id="GO:0003682">
    <property type="term" value="F:chromatin binding"/>
    <property type="evidence" value="ECO:0007669"/>
    <property type="project" value="TreeGrafter"/>
</dbReference>
<proteinExistence type="inferred from homology"/>
<keyword evidence="4" id="KW-1185">Reference proteome</keyword>
<keyword evidence="1" id="KW-0226">DNA condensation</keyword>
<accession>A0A6A1VX60</accession>
<evidence type="ECO:0000256" key="1">
    <source>
        <dbReference type="PIRNR" id="PIRNR017126"/>
    </source>
</evidence>
<name>A0A6A1VX60_9ROSI</name>
<feature type="region of interest" description="Disordered" evidence="2">
    <location>
        <begin position="1"/>
        <end position="38"/>
    </location>
</feature>